<keyword evidence="2" id="KW-1185">Reference proteome</keyword>
<sequence length="150" mass="16243">MIEIKVALYQACVEYVEERINRAKANIKAAQEASNSETKSSAGDKYETARAMAQLEKEKALGQLNESAKLKKALELIHPDKPMAQAELGSLVITSAGNFYLSIGAGKLQHEGQIYFALSPASPLGQQIIGKKAGDQYTINGKKVSIKAIY</sequence>
<dbReference type="EMBL" id="BQKE01000001">
    <property type="protein sequence ID" value="GJM59480.1"/>
    <property type="molecule type" value="Genomic_DNA"/>
</dbReference>
<dbReference type="Proteomes" id="UP001310022">
    <property type="component" value="Unassembled WGS sequence"/>
</dbReference>
<name>A0AAN4VWB5_9BACT</name>
<dbReference type="AlphaFoldDB" id="A0AAN4VWB5"/>
<organism evidence="1 2">
    <name type="scientific">Persicobacter diffluens</name>
    <dbReference type="NCBI Taxonomy" id="981"/>
    <lineage>
        <taxon>Bacteria</taxon>
        <taxon>Pseudomonadati</taxon>
        <taxon>Bacteroidota</taxon>
        <taxon>Cytophagia</taxon>
        <taxon>Cytophagales</taxon>
        <taxon>Persicobacteraceae</taxon>
        <taxon>Persicobacter</taxon>
    </lineage>
</organism>
<dbReference type="RefSeq" id="WP_338235534.1">
    <property type="nucleotide sequence ID" value="NZ_BQKE01000001.1"/>
</dbReference>
<accession>A0AAN4VWB5</accession>
<evidence type="ECO:0008006" key="3">
    <source>
        <dbReference type="Google" id="ProtNLM"/>
    </source>
</evidence>
<reference evidence="1 2" key="1">
    <citation type="submission" date="2021-12" db="EMBL/GenBank/DDBJ databases">
        <title>Genome sequencing of bacteria with rrn-lacking chromosome and rrn-plasmid.</title>
        <authorList>
            <person name="Anda M."/>
            <person name="Iwasaki W."/>
        </authorList>
    </citation>
    <scope>NUCLEOTIDE SEQUENCE [LARGE SCALE GENOMIC DNA]</scope>
    <source>
        <strain evidence="1 2">NBRC 15940</strain>
    </source>
</reference>
<protein>
    <recommendedName>
        <fullName evidence="3">3-oxoacyl-ACP synthase</fullName>
    </recommendedName>
</protein>
<evidence type="ECO:0000313" key="1">
    <source>
        <dbReference type="EMBL" id="GJM59480.1"/>
    </source>
</evidence>
<gene>
    <name evidence="1" type="ORF">PEDI_00320</name>
</gene>
<proteinExistence type="predicted"/>
<evidence type="ECO:0000313" key="2">
    <source>
        <dbReference type="Proteomes" id="UP001310022"/>
    </source>
</evidence>
<comment type="caution">
    <text evidence="1">The sequence shown here is derived from an EMBL/GenBank/DDBJ whole genome shotgun (WGS) entry which is preliminary data.</text>
</comment>